<evidence type="ECO:0000313" key="3">
    <source>
        <dbReference type="Proteomes" id="UP001501821"/>
    </source>
</evidence>
<organism evidence="2 3">
    <name type="scientific">Nocardioides panacisoli</name>
    <dbReference type="NCBI Taxonomy" id="627624"/>
    <lineage>
        <taxon>Bacteria</taxon>
        <taxon>Bacillati</taxon>
        <taxon>Actinomycetota</taxon>
        <taxon>Actinomycetes</taxon>
        <taxon>Propionibacteriales</taxon>
        <taxon>Nocardioidaceae</taxon>
        <taxon>Nocardioides</taxon>
    </lineage>
</organism>
<feature type="region of interest" description="Disordered" evidence="1">
    <location>
        <begin position="119"/>
        <end position="146"/>
    </location>
</feature>
<sequence>MASDNTKDEEHTRPDGVDDLTVEALGNISEALEAIEIARGHLYTFHRLSGTADFTLGKGVEQLREAGHTELAERFEKELVGRNVLYGRWTFQIVEEYDDGYYGTFKELERQARDELVAGRRHLHESELKEDRRTHGRSGHEHRPED</sequence>
<reference evidence="3" key="1">
    <citation type="journal article" date="2019" name="Int. J. Syst. Evol. Microbiol.">
        <title>The Global Catalogue of Microorganisms (GCM) 10K type strain sequencing project: providing services to taxonomists for standard genome sequencing and annotation.</title>
        <authorList>
            <consortium name="The Broad Institute Genomics Platform"/>
            <consortium name="The Broad Institute Genome Sequencing Center for Infectious Disease"/>
            <person name="Wu L."/>
            <person name="Ma J."/>
        </authorList>
    </citation>
    <scope>NUCLEOTIDE SEQUENCE [LARGE SCALE GENOMIC DNA]</scope>
    <source>
        <strain evidence="3">JCM 16953</strain>
    </source>
</reference>
<evidence type="ECO:0000313" key="2">
    <source>
        <dbReference type="EMBL" id="GAA3814179.1"/>
    </source>
</evidence>
<name>A0ABP7IBH0_9ACTN</name>
<gene>
    <name evidence="2" type="ORF">GCM10022242_15480</name>
</gene>
<protein>
    <submittedName>
        <fullName evidence="2">Uncharacterized protein</fullName>
    </submittedName>
</protein>
<accession>A0ABP7IBH0</accession>
<dbReference type="EMBL" id="BAABAH010000004">
    <property type="protein sequence ID" value="GAA3814179.1"/>
    <property type="molecule type" value="Genomic_DNA"/>
</dbReference>
<evidence type="ECO:0000256" key="1">
    <source>
        <dbReference type="SAM" id="MobiDB-lite"/>
    </source>
</evidence>
<dbReference type="RefSeq" id="WP_344774013.1">
    <property type="nucleotide sequence ID" value="NZ_BAABAH010000004.1"/>
</dbReference>
<proteinExistence type="predicted"/>
<dbReference type="Proteomes" id="UP001501821">
    <property type="component" value="Unassembled WGS sequence"/>
</dbReference>
<keyword evidence="3" id="KW-1185">Reference proteome</keyword>
<comment type="caution">
    <text evidence="2">The sequence shown here is derived from an EMBL/GenBank/DDBJ whole genome shotgun (WGS) entry which is preliminary data.</text>
</comment>